<dbReference type="PANTHER" id="PTHR32331:SF0">
    <property type="entry name" value="UPF0313 PROTEIN YGIQ"/>
    <property type="match status" value="1"/>
</dbReference>
<dbReference type="STRING" id="1391654.AKJ09_05674"/>
<name>A0A0K1PZP7_9BACT</name>
<evidence type="ECO:0000313" key="10">
    <source>
        <dbReference type="Proteomes" id="UP000064967"/>
    </source>
</evidence>
<evidence type="ECO:0000259" key="8">
    <source>
        <dbReference type="PROSITE" id="PS51918"/>
    </source>
</evidence>
<dbReference type="SMART" id="SM00729">
    <property type="entry name" value="Elp3"/>
    <property type="match status" value="1"/>
</dbReference>
<feature type="binding site" evidence="6">
    <location>
        <position position="307"/>
    </location>
    <ligand>
        <name>[4Fe-4S] cluster</name>
        <dbReference type="ChEBI" id="CHEBI:49883"/>
        <note>4Fe-4S-S-AdoMet</note>
    </ligand>
</feature>
<dbReference type="NCBIfam" id="TIGR03904">
    <property type="entry name" value="SAM_YgiQ"/>
    <property type="match status" value="1"/>
</dbReference>
<feature type="binding site" evidence="6">
    <location>
        <position position="311"/>
    </location>
    <ligand>
        <name>[4Fe-4S] cluster</name>
        <dbReference type="ChEBI" id="CHEBI:49883"/>
        <note>4Fe-4S-S-AdoMet</note>
    </ligand>
</feature>
<dbReference type="PROSITE" id="PS01278">
    <property type="entry name" value="MTTASE_RADICAL"/>
    <property type="match status" value="1"/>
</dbReference>
<feature type="compositionally biased region" description="Low complexity" evidence="7">
    <location>
        <begin position="607"/>
        <end position="629"/>
    </location>
</feature>
<dbReference type="Pfam" id="PF08497">
    <property type="entry name" value="Radical_SAM_N"/>
    <property type="match status" value="1"/>
</dbReference>
<comment type="cofactor">
    <cofactor evidence="6">
        <name>[4Fe-4S] cluster</name>
        <dbReference type="ChEBI" id="CHEBI:49883"/>
    </cofactor>
    <text evidence="6">Binds 1 [4Fe-4S] cluster. The cluster is coordinated with 3 cysteines and an exchangeable S-adenosyl-L-methionine.</text>
</comment>
<organism evidence="9 10">
    <name type="scientific">Labilithrix luteola</name>
    <dbReference type="NCBI Taxonomy" id="1391654"/>
    <lineage>
        <taxon>Bacteria</taxon>
        <taxon>Pseudomonadati</taxon>
        <taxon>Myxococcota</taxon>
        <taxon>Polyangia</taxon>
        <taxon>Polyangiales</taxon>
        <taxon>Labilitrichaceae</taxon>
        <taxon>Labilithrix</taxon>
    </lineage>
</organism>
<feature type="compositionally biased region" description="Low complexity" evidence="7">
    <location>
        <begin position="663"/>
        <end position="674"/>
    </location>
</feature>
<dbReference type="InterPro" id="IPR024560">
    <property type="entry name" value="UPF0313_C"/>
</dbReference>
<dbReference type="HAMAP" id="MF_01251">
    <property type="entry name" value="UPF0313"/>
    <property type="match status" value="1"/>
</dbReference>
<dbReference type="InterPro" id="IPR013704">
    <property type="entry name" value="UPF0313_N"/>
</dbReference>
<reference evidence="9 10" key="1">
    <citation type="submission" date="2015-08" db="EMBL/GenBank/DDBJ databases">
        <authorList>
            <person name="Babu N.S."/>
            <person name="Beckwith C.J."/>
            <person name="Beseler K.G."/>
            <person name="Brison A."/>
            <person name="Carone J.V."/>
            <person name="Caskin T.P."/>
            <person name="Diamond M."/>
            <person name="Durham M.E."/>
            <person name="Foxe J.M."/>
            <person name="Go M."/>
            <person name="Henderson B.A."/>
            <person name="Jones I.B."/>
            <person name="McGettigan J.A."/>
            <person name="Micheletti S.J."/>
            <person name="Nasrallah M.E."/>
            <person name="Ortiz D."/>
            <person name="Piller C.R."/>
            <person name="Privatt S.R."/>
            <person name="Schneider S.L."/>
            <person name="Sharp S."/>
            <person name="Smith T.C."/>
            <person name="Stanton J.D."/>
            <person name="Ullery H.E."/>
            <person name="Wilson R.J."/>
            <person name="Serrano M.G."/>
            <person name="Buck G."/>
            <person name="Lee V."/>
            <person name="Wang Y."/>
            <person name="Carvalho R."/>
            <person name="Voegtly L."/>
            <person name="Shi R."/>
            <person name="Duckworth R."/>
            <person name="Johnson A."/>
            <person name="Loviza R."/>
            <person name="Walstead R."/>
            <person name="Shah Z."/>
            <person name="Kiflezghi M."/>
            <person name="Wade K."/>
            <person name="Ball S.L."/>
            <person name="Bradley K.W."/>
            <person name="Asai D.J."/>
            <person name="Bowman C.A."/>
            <person name="Russell D.A."/>
            <person name="Pope W.H."/>
            <person name="Jacobs-Sera D."/>
            <person name="Hendrix R.W."/>
            <person name="Hatfull G.F."/>
        </authorList>
    </citation>
    <scope>NUCLEOTIDE SEQUENCE [LARGE SCALE GENOMIC DNA]</scope>
    <source>
        <strain evidence="9 10">DSM 27648</strain>
    </source>
</reference>
<dbReference type="KEGG" id="llu:AKJ09_05674"/>
<keyword evidence="4 6" id="KW-0408">Iron</keyword>
<sequence length="674" mass="75238">MHARGWRELDILIVSGDAYVDHPAFGPVLIARFLEGRGYKVGVIAQPKWDSPEDIARMGRPRLFVGVAAGNLDSMLNKLTAQKKVRSEDQYSPGGRANMRPNRATIVYSNLCRQAFPGLPVVLGGIEASLRRIAHYDYWSDQVRRSILLDAKADLLVFGMGERPAWEIAKRLDAGEPVSALTNIRGTAHVKKNRREWEPLLADQSRFVLDKKLLVLPSYDEVVKDKEQFAKMSRALQYETNPHNGRPLLQVHGEEAVYFNSPAEPLDESEMDGLYDLPFARAPHPSYKEPIPAFNTVKDSIVTMRGCFGGCTFCSITEHEGRIIQSRSEASVLREVRQLSRMEGFSGVLTDLGGPTANMYKMTCKDERTENACRRLSCVHPGICENLVTDHAPLISLMRKVRSEKGIKRVFIASGVRYDLAERSPEFIRELAQHHTGGQLSVAPEHSNDDVLDKMKKPSIKSYERFAQQFCQASEEAGKEQFLVPYFITGHPGSTLKDTIELAIYLKNNGMRPRQVQDFIPTPMAVATTMFYTGLDPLSGDQVYTARDLREKRMMKALIFYWDAQHWPLAREALVKAGRRDLIGRGPEHLVPPEGAADRLARVPQTRGPARSGPPNRGPARGPASNAGPSRGGPSNGRPFQEAAPRARDGRPRDAQPHDSRGPRPFGRGKPPKR</sequence>
<dbReference type="PANTHER" id="PTHR32331">
    <property type="entry name" value="UPF0313 PROTEIN YGIQ"/>
    <property type="match status" value="1"/>
</dbReference>
<dbReference type="InterPro" id="IPR058240">
    <property type="entry name" value="rSAM_sf"/>
</dbReference>
<dbReference type="InterPro" id="IPR023404">
    <property type="entry name" value="rSAM_horseshoe"/>
</dbReference>
<evidence type="ECO:0000256" key="1">
    <source>
        <dbReference type="ARBA" id="ARBA00022485"/>
    </source>
</evidence>
<keyword evidence="3 6" id="KW-0479">Metal-binding</keyword>
<comment type="similarity">
    <text evidence="6">Belongs to the UPF0313 family.</text>
</comment>
<dbReference type="PROSITE" id="PS51918">
    <property type="entry name" value="RADICAL_SAM"/>
    <property type="match status" value="1"/>
</dbReference>
<evidence type="ECO:0000256" key="2">
    <source>
        <dbReference type="ARBA" id="ARBA00022691"/>
    </source>
</evidence>
<evidence type="ECO:0000256" key="3">
    <source>
        <dbReference type="ARBA" id="ARBA00022723"/>
    </source>
</evidence>
<dbReference type="SFLD" id="SFLDG01069">
    <property type="entry name" value="UPF0313"/>
    <property type="match status" value="1"/>
</dbReference>
<dbReference type="SFLD" id="SFLDS00029">
    <property type="entry name" value="Radical_SAM"/>
    <property type="match status" value="1"/>
</dbReference>
<proteinExistence type="inferred from homology"/>
<gene>
    <name evidence="9" type="ORF">AKJ09_05674</name>
</gene>
<accession>A0A0K1PZP7</accession>
<dbReference type="InterPro" id="IPR022946">
    <property type="entry name" value="UPF0313"/>
</dbReference>
<dbReference type="InterPro" id="IPR007197">
    <property type="entry name" value="rSAM"/>
</dbReference>
<dbReference type="Proteomes" id="UP000064967">
    <property type="component" value="Chromosome"/>
</dbReference>
<dbReference type="Gene3D" id="3.80.30.20">
    <property type="entry name" value="tm_1862 like domain"/>
    <property type="match status" value="1"/>
</dbReference>
<evidence type="ECO:0000256" key="7">
    <source>
        <dbReference type="SAM" id="MobiDB-lite"/>
    </source>
</evidence>
<dbReference type="AlphaFoldDB" id="A0A0K1PZP7"/>
<keyword evidence="5 6" id="KW-0411">Iron-sulfur</keyword>
<dbReference type="SFLD" id="SFLDG01082">
    <property type="entry name" value="B12-binding_domain_containing"/>
    <property type="match status" value="1"/>
</dbReference>
<evidence type="ECO:0000256" key="5">
    <source>
        <dbReference type="ARBA" id="ARBA00023014"/>
    </source>
</evidence>
<evidence type="ECO:0000313" key="9">
    <source>
        <dbReference type="EMBL" id="AKU99010.1"/>
    </source>
</evidence>
<dbReference type="InterPro" id="IPR006638">
    <property type="entry name" value="Elp3/MiaA/NifB-like_rSAM"/>
</dbReference>
<dbReference type="GO" id="GO:0003824">
    <property type="term" value="F:catalytic activity"/>
    <property type="evidence" value="ECO:0007669"/>
    <property type="project" value="InterPro"/>
</dbReference>
<dbReference type="PATRIC" id="fig|1391654.3.peg.5752"/>
<dbReference type="GO" id="GO:0005506">
    <property type="term" value="F:iron ion binding"/>
    <property type="evidence" value="ECO:0007669"/>
    <property type="project" value="UniProtKB-UniRule"/>
</dbReference>
<keyword evidence="2 6" id="KW-0949">S-adenosyl-L-methionine</keyword>
<feature type="binding site" evidence="6">
    <location>
        <position position="314"/>
    </location>
    <ligand>
        <name>[4Fe-4S] cluster</name>
        <dbReference type="ChEBI" id="CHEBI:49883"/>
        <note>4Fe-4S-S-AdoMet</note>
    </ligand>
</feature>
<dbReference type="GO" id="GO:0051539">
    <property type="term" value="F:4 iron, 4 sulfur cluster binding"/>
    <property type="evidence" value="ECO:0007669"/>
    <property type="project" value="UniProtKB-KW"/>
</dbReference>
<feature type="domain" description="Radical SAM core" evidence="8">
    <location>
        <begin position="293"/>
        <end position="564"/>
    </location>
</feature>
<keyword evidence="1 6" id="KW-0004">4Fe-4S</keyword>
<dbReference type="Pfam" id="PF04055">
    <property type="entry name" value="Radical_SAM"/>
    <property type="match status" value="1"/>
</dbReference>
<protein>
    <submittedName>
        <fullName evidence="9">Fe-S oxidoreductase</fullName>
    </submittedName>
</protein>
<evidence type="ECO:0000256" key="4">
    <source>
        <dbReference type="ARBA" id="ARBA00023004"/>
    </source>
</evidence>
<dbReference type="EMBL" id="CP012333">
    <property type="protein sequence ID" value="AKU99010.1"/>
    <property type="molecule type" value="Genomic_DNA"/>
</dbReference>
<feature type="region of interest" description="Disordered" evidence="7">
    <location>
        <begin position="585"/>
        <end position="674"/>
    </location>
</feature>
<dbReference type="SUPFAM" id="SSF102114">
    <property type="entry name" value="Radical SAM enzymes"/>
    <property type="match status" value="1"/>
</dbReference>
<feature type="compositionally biased region" description="Basic and acidic residues" evidence="7">
    <location>
        <begin position="645"/>
        <end position="662"/>
    </location>
</feature>
<dbReference type="InterPro" id="IPR020612">
    <property type="entry name" value="Methylthiotransferase_CS"/>
</dbReference>
<evidence type="ECO:0000256" key="6">
    <source>
        <dbReference type="HAMAP-Rule" id="MF_01251"/>
    </source>
</evidence>
<keyword evidence="10" id="KW-1185">Reference proteome</keyword>
<dbReference type="Pfam" id="PF11842">
    <property type="entry name" value="DUF3362"/>
    <property type="match status" value="1"/>
</dbReference>